<name>A0AAD6YLN3_9AGAR</name>
<proteinExistence type="predicted"/>
<dbReference type="Proteomes" id="UP001219525">
    <property type="component" value="Unassembled WGS sequence"/>
</dbReference>
<gene>
    <name evidence="1" type="ORF">GGX14DRAFT_427094</name>
</gene>
<reference evidence="1" key="1">
    <citation type="submission" date="2023-03" db="EMBL/GenBank/DDBJ databases">
        <title>Massive genome expansion in bonnet fungi (Mycena s.s.) driven by repeated elements and novel gene families across ecological guilds.</title>
        <authorList>
            <consortium name="Lawrence Berkeley National Laboratory"/>
            <person name="Harder C.B."/>
            <person name="Miyauchi S."/>
            <person name="Viragh M."/>
            <person name="Kuo A."/>
            <person name="Thoen E."/>
            <person name="Andreopoulos B."/>
            <person name="Lu D."/>
            <person name="Skrede I."/>
            <person name="Drula E."/>
            <person name="Henrissat B."/>
            <person name="Morin E."/>
            <person name="Kohler A."/>
            <person name="Barry K."/>
            <person name="LaButti K."/>
            <person name="Morin E."/>
            <person name="Salamov A."/>
            <person name="Lipzen A."/>
            <person name="Mereny Z."/>
            <person name="Hegedus B."/>
            <person name="Baldrian P."/>
            <person name="Stursova M."/>
            <person name="Weitz H."/>
            <person name="Taylor A."/>
            <person name="Grigoriev I.V."/>
            <person name="Nagy L.G."/>
            <person name="Martin F."/>
            <person name="Kauserud H."/>
        </authorList>
    </citation>
    <scope>NUCLEOTIDE SEQUENCE</scope>
    <source>
        <strain evidence="1">9144</strain>
    </source>
</reference>
<accession>A0AAD6YLN3</accession>
<keyword evidence="2" id="KW-1185">Reference proteome</keyword>
<evidence type="ECO:0000313" key="2">
    <source>
        <dbReference type="Proteomes" id="UP001219525"/>
    </source>
</evidence>
<sequence length="295" mass="31764">MLLPLVTRCFPTSGGALPAQALHGYHKSRKYDATLRPSAAAQSSVLNILVNIEFTKTKAPTIASNPLIGASANVAKYQQAISNAVDLLTFQPTRLFVPTLSFHGKKQNAKLFVSILSQERLEFAVIHDCFSSKGFPTVAALLHLLRIASLYQLGYNPLFVYNFTSPPSDFSVGDAVPASIALPGTPVVCLSGKHLSRPRSALFGRLTVVLEGELSLGRNAGYNVSGKPPQRKSAAPTRRHRVCHLRTTQGAHTEFRPPCGQAALLGIDTERVPLGRSLRGASDAWANSAELMDHS</sequence>
<comment type="caution">
    <text evidence="1">The sequence shown here is derived from an EMBL/GenBank/DDBJ whole genome shotgun (WGS) entry which is preliminary data.</text>
</comment>
<dbReference type="AlphaFoldDB" id="A0AAD6YLN3"/>
<organism evidence="1 2">
    <name type="scientific">Mycena pura</name>
    <dbReference type="NCBI Taxonomy" id="153505"/>
    <lineage>
        <taxon>Eukaryota</taxon>
        <taxon>Fungi</taxon>
        <taxon>Dikarya</taxon>
        <taxon>Basidiomycota</taxon>
        <taxon>Agaricomycotina</taxon>
        <taxon>Agaricomycetes</taxon>
        <taxon>Agaricomycetidae</taxon>
        <taxon>Agaricales</taxon>
        <taxon>Marasmiineae</taxon>
        <taxon>Mycenaceae</taxon>
        <taxon>Mycena</taxon>
    </lineage>
</organism>
<dbReference type="EMBL" id="JARJCW010000006">
    <property type="protein sequence ID" value="KAJ7223165.1"/>
    <property type="molecule type" value="Genomic_DNA"/>
</dbReference>
<protein>
    <submittedName>
        <fullName evidence="1">Uncharacterized protein</fullName>
    </submittedName>
</protein>
<evidence type="ECO:0000313" key="1">
    <source>
        <dbReference type="EMBL" id="KAJ7223165.1"/>
    </source>
</evidence>